<dbReference type="AlphaFoldDB" id="A9WM98"/>
<dbReference type="HOGENOM" id="CLU_198733_0_0_11"/>
<evidence type="ECO:0000256" key="1">
    <source>
        <dbReference type="SAM" id="Phobius"/>
    </source>
</evidence>
<dbReference type="Proteomes" id="UP000002007">
    <property type="component" value="Chromosome"/>
</dbReference>
<keyword evidence="3" id="KW-1185">Reference proteome</keyword>
<name>A9WM98_RENSM</name>
<keyword evidence="1" id="KW-0472">Membrane</keyword>
<reference evidence="3" key="1">
    <citation type="journal article" date="2008" name="J. Bacteriol.">
        <title>Genome sequence of the fish pathogen Renibacterium salmoninarum suggests reductive evolution away from an environmental Arthrobacter ancestor.</title>
        <authorList>
            <person name="Wiens G.D."/>
            <person name="Rockey D.D."/>
            <person name="Wu Z."/>
            <person name="Chang J."/>
            <person name="Levy R."/>
            <person name="Crane S."/>
            <person name="Chen D.S."/>
            <person name="Capri G.R."/>
            <person name="Burnett J.R."/>
            <person name="Sudheesh P.S."/>
            <person name="Schipma M.J."/>
            <person name="Burd H."/>
            <person name="Bhattacharyya A."/>
            <person name="Rhodes L.D."/>
            <person name="Kaul R."/>
            <person name="Strom M.S."/>
        </authorList>
    </citation>
    <scope>NUCLEOTIDE SEQUENCE [LARGE SCALE GENOMIC DNA]</scope>
    <source>
        <strain evidence="3">ATCC 33209 / DSM 20767 / JCM 11484 / NBRC 15589 / NCIMB 2235</strain>
    </source>
</reference>
<proteinExistence type="predicted"/>
<dbReference type="STRING" id="288705.RSal33209_0480"/>
<keyword evidence="1" id="KW-1133">Transmembrane helix</keyword>
<dbReference type="eggNOG" id="COG2314">
    <property type="taxonomic scope" value="Bacteria"/>
</dbReference>
<protein>
    <submittedName>
        <fullName evidence="2">Uncharacterized protein</fullName>
    </submittedName>
</protein>
<organism evidence="2 3">
    <name type="scientific">Renibacterium salmoninarum (strain ATCC 33209 / DSM 20767 / JCM 11484 / NBRC 15589 / NCIMB 2235)</name>
    <dbReference type="NCBI Taxonomy" id="288705"/>
    <lineage>
        <taxon>Bacteria</taxon>
        <taxon>Bacillati</taxon>
        <taxon>Actinomycetota</taxon>
        <taxon>Actinomycetes</taxon>
        <taxon>Micrococcales</taxon>
        <taxon>Micrococcaceae</taxon>
        <taxon>Renibacterium</taxon>
    </lineage>
</organism>
<evidence type="ECO:0000313" key="2">
    <source>
        <dbReference type="EMBL" id="ABY22230.1"/>
    </source>
</evidence>
<accession>A9WM98</accession>
<sequence>MHNFYLGYTGKAVAQLVITVLSLGFLSFVSVIWGIIEGILILVSSDNFRTDAKGIPLAA</sequence>
<evidence type="ECO:0000313" key="3">
    <source>
        <dbReference type="Proteomes" id="UP000002007"/>
    </source>
</evidence>
<feature type="transmembrane region" description="Helical" evidence="1">
    <location>
        <begin position="12"/>
        <end position="43"/>
    </location>
</feature>
<dbReference type="KEGG" id="rsa:RSal33209_0480"/>
<keyword evidence="1" id="KW-0812">Transmembrane</keyword>
<dbReference type="EMBL" id="CP000910">
    <property type="protein sequence ID" value="ABY22230.1"/>
    <property type="molecule type" value="Genomic_DNA"/>
</dbReference>
<gene>
    <name evidence="2" type="ordered locus">RSal33209_0480</name>
</gene>